<comment type="similarity">
    <text evidence="1 2">Belongs to the eIF-2B alpha/beta/delta subunits family.</text>
</comment>
<dbReference type="GO" id="GO:0019509">
    <property type="term" value="P:L-methionine salvage from methylthioadenosine"/>
    <property type="evidence" value="ECO:0007669"/>
    <property type="project" value="TreeGrafter"/>
</dbReference>
<name>A0A517KYJ4_9PEZI</name>
<dbReference type="Pfam" id="PF01008">
    <property type="entry name" value="IF-2B"/>
    <property type="match status" value="1"/>
</dbReference>
<dbReference type="PANTHER" id="PTHR43475:SF3">
    <property type="entry name" value="TRANSLATION INITIATION FACTOR EIF-2B SUBUNIT FAMILY PROTEIN (AFU_ORTHOLOGUE AFUA_2G14290)"/>
    <property type="match status" value="1"/>
</dbReference>
<gene>
    <name evidence="3" type="ORF">FKW77_010823</name>
</gene>
<protein>
    <submittedName>
        <fullName evidence="3">Uncharacterized protein</fullName>
    </submittedName>
</protein>
<dbReference type="GO" id="GO:0046523">
    <property type="term" value="F:S-methyl-5-thioribose-1-phosphate isomerase activity"/>
    <property type="evidence" value="ECO:0007669"/>
    <property type="project" value="TreeGrafter"/>
</dbReference>
<accession>A0A517KYJ4</accession>
<dbReference type="InterPro" id="IPR037171">
    <property type="entry name" value="NagB/RpiA_transferase-like"/>
</dbReference>
<keyword evidence="4" id="KW-1185">Reference proteome</keyword>
<proteinExistence type="inferred from homology"/>
<evidence type="ECO:0000313" key="3">
    <source>
        <dbReference type="EMBL" id="QDS68456.1"/>
    </source>
</evidence>
<dbReference type="InterPro" id="IPR000649">
    <property type="entry name" value="IF-2B-related"/>
</dbReference>
<dbReference type="STRING" id="50376.A0A517KYJ4"/>
<dbReference type="OrthoDB" id="206213at2759"/>
<reference evidence="3 4" key="1">
    <citation type="submission" date="2019-07" db="EMBL/GenBank/DDBJ databases">
        <title>Finished genome of Venturia effusa.</title>
        <authorList>
            <person name="Young C.A."/>
            <person name="Cox M.P."/>
            <person name="Ganley A.R.D."/>
            <person name="David W.J."/>
        </authorList>
    </citation>
    <scope>NUCLEOTIDE SEQUENCE [LARGE SCALE GENOMIC DNA]</scope>
    <source>
        <strain evidence="4">albino</strain>
    </source>
</reference>
<dbReference type="InterPro" id="IPR042529">
    <property type="entry name" value="IF_2B-like_C"/>
</dbReference>
<dbReference type="EMBL" id="CP042185">
    <property type="protein sequence ID" value="QDS68456.1"/>
    <property type="molecule type" value="Genomic_DNA"/>
</dbReference>
<evidence type="ECO:0000256" key="1">
    <source>
        <dbReference type="ARBA" id="ARBA00007251"/>
    </source>
</evidence>
<dbReference type="AlphaFoldDB" id="A0A517KYJ4"/>
<dbReference type="Gene3D" id="3.40.50.10470">
    <property type="entry name" value="Translation initiation factor eif-2b, domain 2"/>
    <property type="match status" value="1"/>
</dbReference>
<sequence>MEATDFWQEIRVFAYRLSISRPSMGSAIASALTQALKSIEDGCVKSFGKDWIHISHDAAVDPQHLKDLAMKSLDEFLGNQSRIAQQLGEEFSKYLKKIFAHLNRPLRILTLSFSSSLKGCLLQAFCQVEGLKIELCILESRPRCEGASFGVHLLQSLGSERWTGNSVDDIRTPNLKVIIGPDSHICKFALDVDIVLLGSDRISESGDVSNKMGSLAAVLCAKQISPAVKVVALSVSDKIAKPGGMNEHVVENNDIEEVVQGWDDEAKKSYLEMDSENLVVENVYFEWVPARFVDVHVTERGVLDPTKIQEISREKEKLEKETFDEDVVARAQNK</sequence>
<evidence type="ECO:0000313" key="4">
    <source>
        <dbReference type="Proteomes" id="UP000316270"/>
    </source>
</evidence>
<organism evidence="3 4">
    <name type="scientific">Venturia effusa</name>
    <dbReference type="NCBI Taxonomy" id="50376"/>
    <lineage>
        <taxon>Eukaryota</taxon>
        <taxon>Fungi</taxon>
        <taxon>Dikarya</taxon>
        <taxon>Ascomycota</taxon>
        <taxon>Pezizomycotina</taxon>
        <taxon>Dothideomycetes</taxon>
        <taxon>Pleosporomycetidae</taxon>
        <taxon>Venturiales</taxon>
        <taxon>Venturiaceae</taxon>
        <taxon>Venturia</taxon>
    </lineage>
</organism>
<dbReference type="SUPFAM" id="SSF100950">
    <property type="entry name" value="NagB/RpiA/CoA transferase-like"/>
    <property type="match status" value="1"/>
</dbReference>
<evidence type="ECO:0000256" key="2">
    <source>
        <dbReference type="RuleBase" id="RU003814"/>
    </source>
</evidence>
<dbReference type="Proteomes" id="UP000316270">
    <property type="component" value="Chromosome 1"/>
</dbReference>
<dbReference type="PANTHER" id="PTHR43475">
    <property type="entry name" value="METHYLTHIORIBOSE-1-PHOSPHATE ISOMERASE"/>
    <property type="match status" value="1"/>
</dbReference>